<name>A0ABS2W010_STRAS</name>
<evidence type="ECO:0000313" key="3">
    <source>
        <dbReference type="Proteomes" id="UP000788262"/>
    </source>
</evidence>
<gene>
    <name evidence="2" type="ORF">JS756_32665</name>
</gene>
<organism evidence="2 3">
    <name type="scientific">Streptomyces actuosus</name>
    <dbReference type="NCBI Taxonomy" id="1885"/>
    <lineage>
        <taxon>Bacteria</taxon>
        <taxon>Bacillati</taxon>
        <taxon>Actinomycetota</taxon>
        <taxon>Actinomycetes</taxon>
        <taxon>Kitasatosporales</taxon>
        <taxon>Streptomycetaceae</taxon>
        <taxon>Streptomyces</taxon>
    </lineage>
</organism>
<accession>A0ABS2W010</accession>
<keyword evidence="3" id="KW-1185">Reference proteome</keyword>
<evidence type="ECO:0000313" key="2">
    <source>
        <dbReference type="EMBL" id="MBN0048753.1"/>
    </source>
</evidence>
<comment type="caution">
    <text evidence="2">The sequence shown here is derived from an EMBL/GenBank/DDBJ whole genome shotgun (WGS) entry which is preliminary data.</text>
</comment>
<feature type="region of interest" description="Disordered" evidence="1">
    <location>
        <begin position="19"/>
        <end position="48"/>
    </location>
</feature>
<sequence>MTAALTGALLLSACSDGDGTDDKASAAPAPTATPTAGAGGGTGTASTSAGDLEGNWLAGTGGKAVVLVVHGTEAGVFTTGGTVCSGTAGAESGTQTIHLKCTDGSKDRASGTVASVDGGTLRITWQGALGTETYTRSEGGTLPSGLPTANLGS</sequence>
<evidence type="ECO:0000256" key="1">
    <source>
        <dbReference type="SAM" id="MobiDB-lite"/>
    </source>
</evidence>
<protein>
    <recommendedName>
        <fullName evidence="4">Serine/threonine protein kinase</fullName>
    </recommendedName>
</protein>
<evidence type="ECO:0008006" key="4">
    <source>
        <dbReference type="Google" id="ProtNLM"/>
    </source>
</evidence>
<dbReference type="EMBL" id="JAFFZS010000046">
    <property type="protein sequence ID" value="MBN0048753.1"/>
    <property type="molecule type" value="Genomic_DNA"/>
</dbReference>
<dbReference type="Proteomes" id="UP000788262">
    <property type="component" value="Unassembled WGS sequence"/>
</dbReference>
<proteinExistence type="predicted"/>
<feature type="region of interest" description="Disordered" evidence="1">
    <location>
        <begin position="134"/>
        <end position="153"/>
    </location>
</feature>
<reference evidence="2 3" key="1">
    <citation type="submission" date="2021-02" db="EMBL/GenBank/DDBJ databases">
        <title>Whole genome sequencing of Streptomyces actuosus VRA1.</title>
        <authorList>
            <person name="Sen G."/>
            <person name="Sen A."/>
        </authorList>
    </citation>
    <scope>NUCLEOTIDE SEQUENCE [LARGE SCALE GENOMIC DNA]</scope>
    <source>
        <strain evidence="2 3">VRA1</strain>
    </source>
</reference>
<feature type="compositionally biased region" description="Low complexity" evidence="1">
    <location>
        <begin position="25"/>
        <end position="36"/>
    </location>
</feature>